<evidence type="ECO:0000313" key="2">
    <source>
        <dbReference type="EMBL" id="OXA59707.1"/>
    </source>
</evidence>
<proteinExistence type="predicted"/>
<name>A0A226ERD3_FOLCA</name>
<dbReference type="AlphaFoldDB" id="A0A226ERD3"/>
<evidence type="ECO:0008006" key="4">
    <source>
        <dbReference type="Google" id="ProtNLM"/>
    </source>
</evidence>
<dbReference type="Proteomes" id="UP000198287">
    <property type="component" value="Unassembled WGS sequence"/>
</dbReference>
<dbReference type="SUPFAM" id="SSF54427">
    <property type="entry name" value="NTF2-like"/>
    <property type="match status" value="1"/>
</dbReference>
<evidence type="ECO:0000256" key="1">
    <source>
        <dbReference type="SAM" id="SignalP"/>
    </source>
</evidence>
<dbReference type="EMBL" id="LNIX01000002">
    <property type="protein sequence ID" value="OXA59707.1"/>
    <property type="molecule type" value="Genomic_DNA"/>
</dbReference>
<keyword evidence="3" id="KW-1185">Reference proteome</keyword>
<reference evidence="2 3" key="1">
    <citation type="submission" date="2015-12" db="EMBL/GenBank/DDBJ databases">
        <title>The genome of Folsomia candida.</title>
        <authorList>
            <person name="Faddeeva A."/>
            <person name="Derks M.F."/>
            <person name="Anvar Y."/>
            <person name="Smit S."/>
            <person name="Van Straalen N."/>
            <person name="Roelofs D."/>
        </authorList>
    </citation>
    <scope>NUCLEOTIDE SEQUENCE [LARGE SCALE GENOMIC DNA]</scope>
    <source>
        <strain evidence="2 3">VU population</strain>
        <tissue evidence="2">Whole body</tissue>
    </source>
</reference>
<feature type="signal peptide" evidence="1">
    <location>
        <begin position="1"/>
        <end position="24"/>
    </location>
</feature>
<dbReference type="Gene3D" id="3.10.450.50">
    <property type="match status" value="1"/>
</dbReference>
<sequence>MDVFCHNLSLVILISITLWKSGISEPPQFFNPEQDLQQWNPSTDQNNYPPTFLPTTSLSSSSSCPPNDPVRNEQLVIHAYIGLATNPKRVENSFHPDYIQHNPTIADGRDAVIQDPDPIQGVEFMKTAADADLVWTLARLKVFNQSYIAADIFRVECGQIKEHWDVLELEGEKQIRTSGAFIQK</sequence>
<accession>A0A226ERD3</accession>
<dbReference type="InterPro" id="IPR032710">
    <property type="entry name" value="NTF2-like_dom_sf"/>
</dbReference>
<comment type="caution">
    <text evidence="2">The sequence shown here is derived from an EMBL/GenBank/DDBJ whole genome shotgun (WGS) entry which is preliminary data.</text>
</comment>
<gene>
    <name evidence="2" type="ORF">Fcan01_04981</name>
</gene>
<organism evidence="2 3">
    <name type="scientific">Folsomia candida</name>
    <name type="common">Springtail</name>
    <dbReference type="NCBI Taxonomy" id="158441"/>
    <lineage>
        <taxon>Eukaryota</taxon>
        <taxon>Metazoa</taxon>
        <taxon>Ecdysozoa</taxon>
        <taxon>Arthropoda</taxon>
        <taxon>Hexapoda</taxon>
        <taxon>Collembola</taxon>
        <taxon>Entomobryomorpha</taxon>
        <taxon>Isotomoidea</taxon>
        <taxon>Isotomidae</taxon>
        <taxon>Proisotominae</taxon>
        <taxon>Folsomia</taxon>
    </lineage>
</organism>
<protein>
    <recommendedName>
        <fullName evidence="4">SnoaL-like domain-containing protein</fullName>
    </recommendedName>
</protein>
<feature type="chain" id="PRO_5012172116" description="SnoaL-like domain-containing protein" evidence="1">
    <location>
        <begin position="25"/>
        <end position="184"/>
    </location>
</feature>
<dbReference type="OrthoDB" id="197150at2759"/>
<evidence type="ECO:0000313" key="3">
    <source>
        <dbReference type="Proteomes" id="UP000198287"/>
    </source>
</evidence>
<keyword evidence="1" id="KW-0732">Signal</keyword>